<dbReference type="STRING" id="888061.AXF15_01730"/>
<dbReference type="PANTHER" id="PTHR47893:SF1">
    <property type="entry name" value="REGULATORY PROTEIN PCHR"/>
    <property type="match status" value="1"/>
</dbReference>
<evidence type="ECO:0000259" key="4">
    <source>
        <dbReference type="PROSITE" id="PS01124"/>
    </source>
</evidence>
<dbReference type="Pfam" id="PF12833">
    <property type="entry name" value="HTH_18"/>
    <property type="match status" value="1"/>
</dbReference>
<evidence type="ECO:0000256" key="3">
    <source>
        <dbReference type="ARBA" id="ARBA00023163"/>
    </source>
</evidence>
<dbReference type="RefSeq" id="WP_066602483.1">
    <property type="nucleotide sequence ID" value="NZ_CP014230.1"/>
</dbReference>
<name>A0A0X8JNG5_9BACT</name>
<keyword evidence="6" id="KW-1185">Reference proteome</keyword>
<dbReference type="AlphaFoldDB" id="A0A0X8JNG5"/>
<sequence>MSTVTTILDGNNRFGINLTVIKPNLEPLALDPEKLSEHVGFGYVLEGELAVDTELRSELFPQHTTCVFGGGTGRCVRGCPHCSTCFLGLTISHMHVLGLLDNEKIRLNRKAKCLLMQNPEPFMYAAPGSVTTLLLSGQILSCPFKGPMREAYLELKGMELTLEYLSQYFVQNECCCESYTRHSKVARAWQMMRDSLEHPFSISQLAKSVGMSESSLKRTFRSMYGTSIFSLFQQHRMSEARKLLEEGRYNVTEVAYRVGYANPGHFSRAFSRHFGVPPKKYR</sequence>
<dbReference type="GO" id="GO:0003700">
    <property type="term" value="F:DNA-binding transcription factor activity"/>
    <property type="evidence" value="ECO:0007669"/>
    <property type="project" value="InterPro"/>
</dbReference>
<dbReference type="PANTHER" id="PTHR47893">
    <property type="entry name" value="REGULATORY PROTEIN PCHR"/>
    <property type="match status" value="1"/>
</dbReference>
<dbReference type="SUPFAM" id="SSF46689">
    <property type="entry name" value="Homeodomain-like"/>
    <property type="match status" value="2"/>
</dbReference>
<dbReference type="InterPro" id="IPR020449">
    <property type="entry name" value="Tscrpt_reg_AraC-type_HTH"/>
</dbReference>
<dbReference type="OrthoDB" id="5447471at2"/>
<dbReference type="KEGG" id="doa:AXF15_01730"/>
<dbReference type="PROSITE" id="PS00041">
    <property type="entry name" value="HTH_ARAC_FAMILY_1"/>
    <property type="match status" value="1"/>
</dbReference>
<dbReference type="InterPro" id="IPR053142">
    <property type="entry name" value="PchR_regulatory_protein"/>
</dbReference>
<organism evidence="5 6">
    <name type="scientific">Desulfomicrobium orale DSM 12838</name>
    <dbReference type="NCBI Taxonomy" id="888061"/>
    <lineage>
        <taxon>Bacteria</taxon>
        <taxon>Pseudomonadati</taxon>
        <taxon>Thermodesulfobacteriota</taxon>
        <taxon>Desulfovibrionia</taxon>
        <taxon>Desulfovibrionales</taxon>
        <taxon>Desulfomicrobiaceae</taxon>
        <taxon>Desulfomicrobium</taxon>
    </lineage>
</organism>
<feature type="domain" description="HTH araC/xylS-type" evidence="4">
    <location>
        <begin position="186"/>
        <end position="282"/>
    </location>
</feature>
<keyword evidence="3" id="KW-0804">Transcription</keyword>
<keyword evidence="1" id="KW-0805">Transcription regulation</keyword>
<protein>
    <recommendedName>
        <fullName evidence="4">HTH araC/xylS-type domain-containing protein</fullName>
    </recommendedName>
</protein>
<gene>
    <name evidence="5" type="ORF">AXF15_01730</name>
</gene>
<evidence type="ECO:0000313" key="5">
    <source>
        <dbReference type="EMBL" id="AMD91958.1"/>
    </source>
</evidence>
<dbReference type="InterPro" id="IPR009057">
    <property type="entry name" value="Homeodomain-like_sf"/>
</dbReference>
<dbReference type="PROSITE" id="PS01124">
    <property type="entry name" value="HTH_ARAC_FAMILY_2"/>
    <property type="match status" value="1"/>
</dbReference>
<keyword evidence="2" id="KW-0238">DNA-binding</keyword>
<dbReference type="GO" id="GO:0043565">
    <property type="term" value="F:sequence-specific DNA binding"/>
    <property type="evidence" value="ECO:0007669"/>
    <property type="project" value="InterPro"/>
</dbReference>
<dbReference type="Proteomes" id="UP000063964">
    <property type="component" value="Chromosome"/>
</dbReference>
<dbReference type="PRINTS" id="PR00032">
    <property type="entry name" value="HTHARAC"/>
</dbReference>
<proteinExistence type="predicted"/>
<dbReference type="EMBL" id="CP014230">
    <property type="protein sequence ID" value="AMD91958.1"/>
    <property type="molecule type" value="Genomic_DNA"/>
</dbReference>
<evidence type="ECO:0000256" key="1">
    <source>
        <dbReference type="ARBA" id="ARBA00023015"/>
    </source>
</evidence>
<reference evidence="6" key="1">
    <citation type="submission" date="2016-02" db="EMBL/GenBank/DDBJ databases">
        <authorList>
            <person name="Holder M.E."/>
            <person name="Ajami N.J."/>
            <person name="Petrosino J.F."/>
        </authorList>
    </citation>
    <scope>NUCLEOTIDE SEQUENCE [LARGE SCALE GENOMIC DNA]</scope>
    <source>
        <strain evidence="6">DSM 12838</strain>
    </source>
</reference>
<dbReference type="InterPro" id="IPR018062">
    <property type="entry name" value="HTH_AraC-typ_CS"/>
</dbReference>
<dbReference type="Gene3D" id="1.10.10.60">
    <property type="entry name" value="Homeodomain-like"/>
    <property type="match status" value="2"/>
</dbReference>
<dbReference type="InterPro" id="IPR018060">
    <property type="entry name" value="HTH_AraC"/>
</dbReference>
<accession>A0A0X8JNG5</accession>
<evidence type="ECO:0000313" key="6">
    <source>
        <dbReference type="Proteomes" id="UP000063964"/>
    </source>
</evidence>
<evidence type="ECO:0000256" key="2">
    <source>
        <dbReference type="ARBA" id="ARBA00023125"/>
    </source>
</evidence>
<dbReference type="SMART" id="SM00342">
    <property type="entry name" value="HTH_ARAC"/>
    <property type="match status" value="1"/>
</dbReference>